<name>A0ABN1IJ39_9FLAO</name>
<dbReference type="EMBL" id="BAAAGE010000001">
    <property type="protein sequence ID" value="GAA0715109.1"/>
    <property type="molecule type" value="Genomic_DNA"/>
</dbReference>
<evidence type="ECO:0000313" key="2">
    <source>
        <dbReference type="Proteomes" id="UP001501758"/>
    </source>
</evidence>
<reference evidence="1 2" key="1">
    <citation type="journal article" date="2019" name="Int. J. Syst. Evol. Microbiol.">
        <title>The Global Catalogue of Microorganisms (GCM) 10K type strain sequencing project: providing services to taxonomists for standard genome sequencing and annotation.</title>
        <authorList>
            <consortium name="The Broad Institute Genomics Platform"/>
            <consortium name="The Broad Institute Genome Sequencing Center for Infectious Disease"/>
            <person name="Wu L."/>
            <person name="Ma J."/>
        </authorList>
    </citation>
    <scope>NUCLEOTIDE SEQUENCE [LARGE SCALE GENOMIC DNA]</scope>
    <source>
        <strain evidence="1 2">JCM 15974</strain>
    </source>
</reference>
<protein>
    <submittedName>
        <fullName evidence="1">Gliding motility lipoprotein GldH</fullName>
    </submittedName>
</protein>
<organism evidence="1 2">
    <name type="scientific">Aquimarina litoralis</name>
    <dbReference type="NCBI Taxonomy" id="584605"/>
    <lineage>
        <taxon>Bacteria</taxon>
        <taxon>Pseudomonadati</taxon>
        <taxon>Bacteroidota</taxon>
        <taxon>Flavobacteriia</taxon>
        <taxon>Flavobacteriales</taxon>
        <taxon>Flavobacteriaceae</taxon>
        <taxon>Aquimarina</taxon>
    </lineage>
</organism>
<comment type="caution">
    <text evidence="1">The sequence shown here is derived from an EMBL/GenBank/DDBJ whole genome shotgun (WGS) entry which is preliminary data.</text>
</comment>
<dbReference type="Proteomes" id="UP001501758">
    <property type="component" value="Unassembled WGS sequence"/>
</dbReference>
<accession>A0ABN1IJ39</accession>
<dbReference type="NCBIfam" id="TIGR03511">
    <property type="entry name" value="GldH_lipo"/>
    <property type="match status" value="1"/>
</dbReference>
<dbReference type="PROSITE" id="PS51257">
    <property type="entry name" value="PROKAR_LIPOPROTEIN"/>
    <property type="match status" value="1"/>
</dbReference>
<proteinExistence type="predicted"/>
<keyword evidence="1" id="KW-0449">Lipoprotein</keyword>
<keyword evidence="2" id="KW-1185">Reference proteome</keyword>
<dbReference type="RefSeq" id="WP_343910920.1">
    <property type="nucleotide sequence ID" value="NZ_BAAAGE010000001.1"/>
</dbReference>
<dbReference type="Pfam" id="PF14109">
    <property type="entry name" value="GldH_lipo"/>
    <property type="match status" value="1"/>
</dbReference>
<evidence type="ECO:0000313" key="1">
    <source>
        <dbReference type="EMBL" id="GAA0715109.1"/>
    </source>
</evidence>
<sequence>MINLRLIILLFLGVGLYSCDDARVFDEYKTVSSSWEKQEKVTFNLPELDSIENYNLFINIRNNNDYKFSNLFLISEMEFPNGKIVTDTLEYEMAKPNGEWLGVGFSDVKENKLWYKENVSFTENGVYKVTLQHAMRKNGEAFGINELEGITDIGFRIEFAQNPK</sequence>
<dbReference type="InterPro" id="IPR020018">
    <property type="entry name" value="Motility-assoc_lipoprot_GldH"/>
</dbReference>
<gene>
    <name evidence="1" type="ORF">GCM10009430_09120</name>
</gene>